<comment type="similarity">
    <text evidence="1">Belongs to the glycosyl hydrolase 57 family.</text>
</comment>
<dbReference type="STRING" id="45073.Lqui_0100"/>
<dbReference type="Pfam" id="PF03065">
    <property type="entry name" value="Glyco_hydro_57"/>
    <property type="match status" value="1"/>
</dbReference>
<reference evidence="4 5" key="1">
    <citation type="submission" date="2015-11" db="EMBL/GenBank/DDBJ databases">
        <title>Genomic analysis of 38 Legionella species identifies large and diverse effector repertoires.</title>
        <authorList>
            <person name="Burstein D."/>
            <person name="Amaro F."/>
            <person name="Zusman T."/>
            <person name="Lifshitz Z."/>
            <person name="Cohen O."/>
            <person name="Gilbert J.A."/>
            <person name="Pupko T."/>
            <person name="Shuman H.A."/>
            <person name="Segal G."/>
        </authorList>
    </citation>
    <scope>NUCLEOTIDE SEQUENCE [LARGE SCALE GENOMIC DNA]</scope>
    <source>
        <strain evidence="4 5">CDC#1442-AUS-E</strain>
    </source>
</reference>
<comment type="caution">
    <text evidence="4">The sequence shown here is derived from an EMBL/GenBank/DDBJ whole genome shotgun (WGS) entry which is preliminary data.</text>
</comment>
<accession>A0A0W0Y6S7</accession>
<dbReference type="PANTHER" id="PTHR36306:SF3">
    <property type="entry name" value="GLYCOSIDE HYDROLASE FAMILY 57"/>
    <property type="match status" value="1"/>
</dbReference>
<protein>
    <submittedName>
        <fullName evidence="4">Glycosyl hydrolase family 57</fullName>
    </submittedName>
</protein>
<dbReference type="CDD" id="cd10797">
    <property type="entry name" value="GH57N_APU_like_1"/>
    <property type="match status" value="1"/>
</dbReference>
<dbReference type="PATRIC" id="fig|45073.5.peg.105"/>
<evidence type="ECO:0000313" key="5">
    <source>
        <dbReference type="Proteomes" id="UP000054618"/>
    </source>
</evidence>
<gene>
    <name evidence="4" type="ORF">Lqui_0100</name>
</gene>
<keyword evidence="4" id="KW-0378">Hydrolase</keyword>
<dbReference type="RefSeq" id="WP_058506239.1">
    <property type="nucleotide sequence ID" value="NZ_CAAAIK010000018.1"/>
</dbReference>
<dbReference type="PANTHER" id="PTHR36306">
    <property type="entry name" value="ALPHA-AMYLASE-RELATED-RELATED"/>
    <property type="match status" value="1"/>
</dbReference>
<evidence type="ECO:0000259" key="3">
    <source>
        <dbReference type="Pfam" id="PF03065"/>
    </source>
</evidence>
<name>A0A0W0Y6S7_9GAMM</name>
<dbReference type="InterPro" id="IPR052046">
    <property type="entry name" value="GH57_Enzymes"/>
</dbReference>
<evidence type="ECO:0000256" key="2">
    <source>
        <dbReference type="ARBA" id="ARBA00023277"/>
    </source>
</evidence>
<dbReference type="InterPro" id="IPR004300">
    <property type="entry name" value="Glyco_hydro_57_N"/>
</dbReference>
<dbReference type="InterPro" id="IPR021923">
    <property type="entry name" value="DUF3536"/>
</dbReference>
<keyword evidence="5" id="KW-1185">Reference proteome</keyword>
<dbReference type="OrthoDB" id="9759321at2"/>
<dbReference type="InterPro" id="IPR011330">
    <property type="entry name" value="Glyco_hydro/deAcase_b/a-brl"/>
</dbReference>
<dbReference type="GO" id="GO:0016787">
    <property type="term" value="F:hydrolase activity"/>
    <property type="evidence" value="ECO:0007669"/>
    <property type="project" value="UniProtKB-KW"/>
</dbReference>
<dbReference type="Pfam" id="PF12055">
    <property type="entry name" value="DUF3536"/>
    <property type="match status" value="1"/>
</dbReference>
<dbReference type="SUPFAM" id="SSF88713">
    <property type="entry name" value="Glycoside hydrolase/deacetylase"/>
    <property type="match status" value="1"/>
</dbReference>
<organism evidence="4 5">
    <name type="scientific">Legionella quinlivanii</name>
    <dbReference type="NCBI Taxonomy" id="45073"/>
    <lineage>
        <taxon>Bacteria</taxon>
        <taxon>Pseudomonadati</taxon>
        <taxon>Pseudomonadota</taxon>
        <taxon>Gammaproteobacteria</taxon>
        <taxon>Legionellales</taxon>
        <taxon>Legionellaceae</taxon>
        <taxon>Legionella</taxon>
    </lineage>
</organism>
<dbReference type="GO" id="GO:0005975">
    <property type="term" value="P:carbohydrate metabolic process"/>
    <property type="evidence" value="ECO:0007669"/>
    <property type="project" value="InterPro"/>
</dbReference>
<proteinExistence type="inferred from homology"/>
<evidence type="ECO:0000256" key="1">
    <source>
        <dbReference type="ARBA" id="ARBA00006821"/>
    </source>
</evidence>
<dbReference type="AlphaFoldDB" id="A0A0W0Y6S7"/>
<dbReference type="EMBL" id="LNYS01000002">
    <property type="protein sequence ID" value="KTD52647.1"/>
    <property type="molecule type" value="Genomic_DNA"/>
</dbReference>
<dbReference type="Gene3D" id="3.20.110.20">
    <property type="match status" value="1"/>
</dbReference>
<keyword evidence="2" id="KW-0119">Carbohydrate metabolism</keyword>
<feature type="domain" description="Glycoside hydrolase family 57 N-terminal" evidence="3">
    <location>
        <begin position="38"/>
        <end position="298"/>
    </location>
</feature>
<dbReference type="Proteomes" id="UP000054618">
    <property type="component" value="Unassembled WGS sequence"/>
</dbReference>
<evidence type="ECO:0000313" key="4">
    <source>
        <dbReference type="EMBL" id="KTD52647.1"/>
    </source>
</evidence>
<sequence>MANYICIHGHFYQPPRENPWLEEIETQDSAFPYHDWNERINDECYLPNSGARILNVNGQITEILNNYSKISFNFGPTLLSWIEEKDPQLLESILAADKESQKQFEGHGNALAQAYNHLIMPLANSRDKYTQLLWGIKTFEHYFKRKPEGLWLSETAVDLETLDFMSELGIQFTILAPNQARRYKHINDEEWIEGIIPGTSYQQQLPSGRSITLFFYDGEVSKAVAFEKLLTQGENFAYRLLNSFSEQKTEHNLMHIATDGESYGHHHAHGDMGLAYALNIIENTEDVELINYGYFLELQPPQYQVEIHENSSWSCAHGIERWRSDCGCSTRQDWHQQWRGPLRSALDWLRDQLIPAFETSLKTLLHDPWRARNDYIEVLNDRSKQSDFLKHHARHPLSALEEIQVLKWMELQRHTMLMYTSCGWFFDEISGLETTQILKYAARAIQLAKELTDVDYESEFIDRLSEVPSNLPEFANGARIYELFIKPLVIDLFKVSAHLAVSLPFSEYKESESIPIFCYEVNLIESKEAEAGKVKLFSGLMNVRSQITRESIQVWYALLYQGDQNLICAIRSPDPQLGTVENELFELFEKGEIFELVKLFEQHFGEATTSLRDLFHDMKLKITGQILSSVTSELENRYHEFMNNNAALLYFISDLHMPMPKAVAQSIAYIVNKDLFDYFNDEERNPEVLENLFQLVNRFNIPLDDSIRFRAGHLVKHYAIQLENQPVNTELLTELVDFIKQMNTLPLQINYWHLQNVVKQLLAADNPNPLLKSLGEALNLEV</sequence>